<proteinExistence type="inferred from homology"/>
<gene>
    <name evidence="6" type="ORF">WB403_51045</name>
</gene>
<keyword evidence="6" id="KW-0547">Nucleotide-binding</keyword>
<name>A0ABU8GW81_9ACTN</name>
<feature type="non-terminal residue" evidence="6">
    <location>
        <position position="84"/>
    </location>
</feature>
<evidence type="ECO:0000256" key="5">
    <source>
        <dbReference type="ARBA" id="ARBA00034808"/>
    </source>
</evidence>
<dbReference type="EC" id="5.6.2.4" evidence="5"/>
<organism evidence="6 7">
    <name type="scientific">Streptomyces brasiliscabiei</name>
    <dbReference type="NCBI Taxonomy" id="2736302"/>
    <lineage>
        <taxon>Bacteria</taxon>
        <taxon>Bacillati</taxon>
        <taxon>Actinomycetota</taxon>
        <taxon>Actinomycetes</taxon>
        <taxon>Kitasatosporales</taxon>
        <taxon>Streptomycetaceae</taxon>
        <taxon>Streptomyces</taxon>
    </lineage>
</organism>
<dbReference type="EMBL" id="JBBAYM010000639">
    <property type="protein sequence ID" value="MEI5617450.1"/>
    <property type="molecule type" value="Genomic_DNA"/>
</dbReference>
<evidence type="ECO:0000256" key="2">
    <source>
        <dbReference type="ARBA" id="ARBA00023125"/>
    </source>
</evidence>
<comment type="caution">
    <text evidence="6">The sequence shown here is derived from an EMBL/GenBank/DDBJ whole genome shotgun (WGS) entry which is preliminary data.</text>
</comment>
<protein>
    <recommendedName>
        <fullName evidence="5">DNA 3'-5' helicase</fullName>
        <ecNumber evidence="5">5.6.2.4</ecNumber>
    </recommendedName>
</protein>
<dbReference type="InterPro" id="IPR027417">
    <property type="entry name" value="P-loop_NTPase"/>
</dbReference>
<evidence type="ECO:0000256" key="4">
    <source>
        <dbReference type="ARBA" id="ARBA00034617"/>
    </source>
</evidence>
<evidence type="ECO:0000256" key="1">
    <source>
        <dbReference type="ARBA" id="ARBA00005446"/>
    </source>
</evidence>
<comment type="similarity">
    <text evidence="1">Belongs to the helicase family. RecQ subfamily.</text>
</comment>
<dbReference type="PANTHER" id="PTHR13710">
    <property type="entry name" value="DNA HELICASE RECQ FAMILY MEMBER"/>
    <property type="match status" value="1"/>
</dbReference>
<keyword evidence="6" id="KW-0067">ATP-binding</keyword>
<evidence type="ECO:0000256" key="3">
    <source>
        <dbReference type="ARBA" id="ARBA00023235"/>
    </source>
</evidence>
<accession>A0ABU8GW81</accession>
<dbReference type="Gene3D" id="3.40.50.300">
    <property type="entry name" value="P-loop containing nucleotide triphosphate hydrolases"/>
    <property type="match status" value="1"/>
</dbReference>
<feature type="non-terminal residue" evidence="6">
    <location>
        <position position="1"/>
    </location>
</feature>
<evidence type="ECO:0000313" key="6">
    <source>
        <dbReference type="EMBL" id="MEI5617450.1"/>
    </source>
</evidence>
<keyword evidence="6" id="KW-0378">Hydrolase</keyword>
<dbReference type="Proteomes" id="UP001365781">
    <property type="component" value="Unassembled WGS sequence"/>
</dbReference>
<keyword evidence="3" id="KW-0413">Isomerase</keyword>
<keyword evidence="7" id="KW-1185">Reference proteome</keyword>
<dbReference type="GO" id="GO:0004386">
    <property type="term" value="F:helicase activity"/>
    <property type="evidence" value="ECO:0007669"/>
    <property type="project" value="UniProtKB-KW"/>
</dbReference>
<sequence>GHDFRPEYASLGQLKQYFPHVPYMALTATADDATRKDIISRLQLVEPHTYLGSFDRPNIRYNLVEKHKPVSQVVRYLETQKGNC</sequence>
<comment type="catalytic activity">
    <reaction evidence="4">
        <text>Couples ATP hydrolysis with the unwinding of duplex DNA by translocating in the 3'-5' direction.</text>
        <dbReference type="EC" id="5.6.2.4"/>
    </reaction>
</comment>
<reference evidence="6 7" key="1">
    <citation type="submission" date="2024-03" db="EMBL/GenBank/DDBJ databases">
        <title>First Report of Pectobacterium brasiliscabiei causing potato scab in china.</title>
        <authorList>
            <person name="Handique U."/>
        </authorList>
    </citation>
    <scope>NUCLEOTIDE SEQUENCE [LARGE SCALE GENOMIC DNA]</scope>
    <source>
        <strain evidence="6 7">ZRIMU1503</strain>
    </source>
</reference>
<keyword evidence="6" id="KW-0347">Helicase</keyword>
<dbReference type="PANTHER" id="PTHR13710:SF105">
    <property type="entry name" value="ATP-DEPENDENT DNA HELICASE Q1"/>
    <property type="match status" value="1"/>
</dbReference>
<evidence type="ECO:0000313" key="7">
    <source>
        <dbReference type="Proteomes" id="UP001365781"/>
    </source>
</evidence>
<keyword evidence="2" id="KW-0238">DNA-binding</keyword>